<protein>
    <submittedName>
        <fullName evidence="9">GerAB/ArcD/ProY family transporter</fullName>
    </submittedName>
</protein>
<feature type="transmembrane region" description="Helical" evidence="8">
    <location>
        <begin position="42"/>
        <end position="63"/>
    </location>
</feature>
<dbReference type="EMBL" id="JBGFFE010000001">
    <property type="protein sequence ID" value="MEY8762399.1"/>
    <property type="molecule type" value="Genomic_DNA"/>
</dbReference>
<comment type="similarity">
    <text evidence="2">Belongs to the amino acid-polyamine-organocation (APC) superfamily. Spore germination protein (SGP) (TC 2.A.3.9) family.</text>
</comment>
<evidence type="ECO:0000313" key="9">
    <source>
        <dbReference type="EMBL" id="MEY8762399.1"/>
    </source>
</evidence>
<evidence type="ECO:0000256" key="6">
    <source>
        <dbReference type="ARBA" id="ARBA00022989"/>
    </source>
</evidence>
<proteinExistence type="inferred from homology"/>
<keyword evidence="7 8" id="KW-0472">Membrane</keyword>
<keyword evidence="4" id="KW-0309">Germination</keyword>
<comment type="subcellular location">
    <subcellularLocation>
        <location evidence="1">Membrane</location>
        <topology evidence="1">Multi-pass membrane protein</topology>
    </subcellularLocation>
</comment>
<evidence type="ECO:0000313" key="10">
    <source>
        <dbReference type="Proteomes" id="UP001565220"/>
    </source>
</evidence>
<feature type="transmembrane region" description="Helical" evidence="8">
    <location>
        <begin position="114"/>
        <end position="134"/>
    </location>
</feature>
<feature type="transmembrane region" description="Helical" evidence="8">
    <location>
        <begin position="12"/>
        <end position="30"/>
    </location>
</feature>
<evidence type="ECO:0000256" key="5">
    <source>
        <dbReference type="ARBA" id="ARBA00022692"/>
    </source>
</evidence>
<name>A0ABV4DT29_9CLOT</name>
<sequence>MQNSSESKITSYQLLCILTGTAIGIGLMDLPNQVTEIAKQNGWVSVIIGGIYPLYIVYIADILQNKFPDENILQLSRKFLGKVFGNLLNLLFMFNFILYTTTVASGLTILLSTFIMYFMSPIKLLVFIVSLGAISSYSGLRPLANINELIFVFTIVVALIPLVALGRGKLLNVLPLFDSSVESLFKASVESCFSYGGIEIIFLFYPLVSDREKFKSYMLKGVLFLIILYSSLTFLTIYYCGIDLIKKSFWSILIATKSIEIPIINNFRFIFMFLWSIVNFKTISNSYFASVFILKDMFKKLSIKKLSVILFPFIVLMSSNYINEEARRTFLKFIVPKYTLFNIVFLTVICLIGLLKKDGLNEEK</sequence>
<dbReference type="RefSeq" id="WP_294181532.1">
    <property type="nucleotide sequence ID" value="NZ_JBGFFE010000001.1"/>
</dbReference>
<gene>
    <name evidence="9" type="ORF">AB8S09_01870</name>
</gene>
<reference evidence="9 10" key="1">
    <citation type="submission" date="2024-08" db="EMBL/GenBank/DDBJ databases">
        <title>Clostridium lapicellarii sp. nov., and Clostridium renhuaiense sp. nov., two species isolated from the mud in a fermentation cellar used for producing sauce-flavour Chinese liquors.</title>
        <authorList>
            <person name="Yang F."/>
            <person name="Wang H."/>
            <person name="Chen L.Q."/>
            <person name="Zhou N."/>
            <person name="Lu J.J."/>
            <person name="Pu X.X."/>
            <person name="Wan B."/>
            <person name="Wang L."/>
            <person name="Liu S.J."/>
        </authorList>
    </citation>
    <scope>NUCLEOTIDE SEQUENCE [LARGE SCALE GENOMIC DNA]</scope>
    <source>
        <strain evidence="9 10">MT-113</strain>
    </source>
</reference>
<feature type="transmembrane region" description="Helical" evidence="8">
    <location>
        <begin position="146"/>
        <end position="164"/>
    </location>
</feature>
<accession>A0ABV4DT29</accession>
<feature type="transmembrane region" description="Helical" evidence="8">
    <location>
        <begin position="184"/>
        <end position="205"/>
    </location>
</feature>
<keyword evidence="5 8" id="KW-0812">Transmembrane</keyword>
<dbReference type="PANTHER" id="PTHR34975:SF2">
    <property type="entry name" value="SPORE GERMINATION PROTEIN A2"/>
    <property type="match status" value="1"/>
</dbReference>
<feature type="transmembrane region" description="Helical" evidence="8">
    <location>
        <begin position="306"/>
        <end position="322"/>
    </location>
</feature>
<feature type="transmembrane region" description="Helical" evidence="8">
    <location>
        <begin position="334"/>
        <end position="355"/>
    </location>
</feature>
<evidence type="ECO:0000256" key="4">
    <source>
        <dbReference type="ARBA" id="ARBA00022544"/>
    </source>
</evidence>
<evidence type="ECO:0000256" key="2">
    <source>
        <dbReference type="ARBA" id="ARBA00007998"/>
    </source>
</evidence>
<keyword evidence="3" id="KW-0813">Transport</keyword>
<comment type="caution">
    <text evidence="9">The sequence shown here is derived from an EMBL/GenBank/DDBJ whole genome shotgun (WGS) entry which is preliminary data.</text>
</comment>
<feature type="transmembrane region" description="Helical" evidence="8">
    <location>
        <begin position="269"/>
        <end position="294"/>
    </location>
</feature>
<dbReference type="Pfam" id="PF03845">
    <property type="entry name" value="Spore_permease"/>
    <property type="match status" value="1"/>
</dbReference>
<keyword evidence="6 8" id="KW-1133">Transmembrane helix</keyword>
<feature type="transmembrane region" description="Helical" evidence="8">
    <location>
        <begin position="217"/>
        <end position="239"/>
    </location>
</feature>
<dbReference type="Proteomes" id="UP001565220">
    <property type="component" value="Unassembled WGS sequence"/>
</dbReference>
<evidence type="ECO:0000256" key="7">
    <source>
        <dbReference type="ARBA" id="ARBA00023136"/>
    </source>
</evidence>
<dbReference type="InterPro" id="IPR004761">
    <property type="entry name" value="Spore_GerAB"/>
</dbReference>
<dbReference type="PANTHER" id="PTHR34975">
    <property type="entry name" value="SPORE GERMINATION PROTEIN A2"/>
    <property type="match status" value="1"/>
</dbReference>
<evidence type="ECO:0000256" key="8">
    <source>
        <dbReference type="SAM" id="Phobius"/>
    </source>
</evidence>
<evidence type="ECO:0000256" key="3">
    <source>
        <dbReference type="ARBA" id="ARBA00022448"/>
    </source>
</evidence>
<keyword evidence="10" id="KW-1185">Reference proteome</keyword>
<dbReference type="NCBIfam" id="TIGR00912">
    <property type="entry name" value="2A0309"/>
    <property type="match status" value="1"/>
</dbReference>
<feature type="transmembrane region" description="Helical" evidence="8">
    <location>
        <begin position="83"/>
        <end position="102"/>
    </location>
</feature>
<organism evidence="9 10">
    <name type="scientific">Clostridium lapidicellarium</name>
    <dbReference type="NCBI Taxonomy" id="3240931"/>
    <lineage>
        <taxon>Bacteria</taxon>
        <taxon>Bacillati</taxon>
        <taxon>Bacillota</taxon>
        <taxon>Clostridia</taxon>
        <taxon>Eubacteriales</taxon>
        <taxon>Clostridiaceae</taxon>
        <taxon>Clostridium</taxon>
    </lineage>
</organism>
<evidence type="ECO:0000256" key="1">
    <source>
        <dbReference type="ARBA" id="ARBA00004141"/>
    </source>
</evidence>